<gene>
    <name evidence="2" type="primary">bshC</name>
    <name evidence="5" type="ORF">SAMN05421738_11814</name>
</gene>
<organism evidence="5 6">
    <name type="scientific">Algoriella xinjiangensis</name>
    <dbReference type="NCBI Taxonomy" id="684065"/>
    <lineage>
        <taxon>Bacteria</taxon>
        <taxon>Pseudomonadati</taxon>
        <taxon>Bacteroidota</taxon>
        <taxon>Flavobacteriia</taxon>
        <taxon>Flavobacteriales</taxon>
        <taxon>Weeksellaceae</taxon>
        <taxon>Algoriella</taxon>
    </lineage>
</organism>
<evidence type="ECO:0000313" key="6">
    <source>
        <dbReference type="Proteomes" id="UP000199149"/>
    </source>
</evidence>
<sequence length="532" mass="62439">MEKISLKDSNYFSKLMLNYINQDESLSEFYNLFPTKENYIKQAQTKLENYKNREILVEQIKQQLSGLDLSKKQQKNLKKLAEKNTVTITTGHQLNLFTGPIFFFYKILQVIKACKELNNEQDEINYVPVFWMATEDHDFDEINHFKHGDRIIHWSKKHGGPVGRLSTEGLKEVFESFLLILPNGKKKTQLQELINQSYLSHDKLTDATRKLVHLLFKDYGLLFVDGDDKELKKLMISTFEKELIQQKSYQHVIPQNAKLEALGYPIQVNPREINLFYMKDDNSRERIIEENGTYFVNNTSITFTQEEILNDLRQNPAKFSPNVILRPLYQETILPNVAYIGGGGEMAYWLQLKEMFAQFEVDFPLLVLRNSMLIRTQKQHEKQLKLELSNEDLFSNSLTITKERVINSSKIAPKIPALEDELKSIFDRLENLSDLTDSSFADMIQAQRTKQLKGFERIKKRLIHAEVKQNEAILNRIEQLLKELSQQNSLQERVKNFADFDYLDVHYFIDFIADSLQPFEFEFIINTLDEEF</sequence>
<dbReference type="EC" id="6.-.-.-" evidence="2"/>
<name>A0A1I5AQ08_9FLAO</name>
<reference evidence="6" key="1">
    <citation type="submission" date="2016-10" db="EMBL/GenBank/DDBJ databases">
        <authorList>
            <person name="Varghese N."/>
            <person name="Submissions S."/>
        </authorList>
    </citation>
    <scope>NUCLEOTIDE SEQUENCE [LARGE SCALE GENOMIC DNA]</scope>
    <source>
        <strain evidence="6">XJ109</strain>
    </source>
</reference>
<dbReference type="AlphaFoldDB" id="A0A1I5AQ08"/>
<dbReference type="PIRSF" id="PIRSF012535">
    <property type="entry name" value="UCP012535"/>
    <property type="match status" value="1"/>
</dbReference>
<dbReference type="InterPro" id="IPR055398">
    <property type="entry name" value="Rossmann-like_BshC"/>
</dbReference>
<accession>A0A1I5AQ08</accession>
<dbReference type="Pfam" id="PF24850">
    <property type="entry name" value="CC_BshC"/>
    <property type="match status" value="1"/>
</dbReference>
<feature type="domain" description="Bacillithiol biosynthesis BshC C-terminal coiled-coil" evidence="4">
    <location>
        <begin position="373"/>
        <end position="525"/>
    </location>
</feature>
<keyword evidence="1 2" id="KW-0436">Ligase</keyword>
<evidence type="ECO:0000313" key="5">
    <source>
        <dbReference type="EMBL" id="SFN64460.1"/>
    </source>
</evidence>
<dbReference type="OrthoDB" id="9765151at2"/>
<feature type="domain" description="Bacillithiol biosynthesis BshC N-terminal Rossmann-like" evidence="3">
    <location>
        <begin position="2"/>
        <end position="370"/>
    </location>
</feature>
<dbReference type="NCBIfam" id="TIGR03998">
    <property type="entry name" value="thiol_BshC"/>
    <property type="match status" value="1"/>
</dbReference>
<dbReference type="RefSeq" id="WP_092910140.1">
    <property type="nucleotide sequence ID" value="NZ_FOUZ01000018.1"/>
</dbReference>
<dbReference type="GO" id="GO:0016874">
    <property type="term" value="F:ligase activity"/>
    <property type="evidence" value="ECO:0007669"/>
    <property type="project" value="UniProtKB-UniRule"/>
</dbReference>
<protein>
    <recommendedName>
        <fullName evidence="2">Putative cysteine ligase BshC</fullName>
        <ecNumber evidence="2">6.-.-.-</ecNumber>
    </recommendedName>
</protein>
<dbReference type="Pfam" id="PF10079">
    <property type="entry name" value="Rossmann-like_BshC"/>
    <property type="match status" value="1"/>
</dbReference>
<evidence type="ECO:0000259" key="3">
    <source>
        <dbReference type="Pfam" id="PF10079"/>
    </source>
</evidence>
<comment type="similarity">
    <text evidence="2">Belongs to the BshC family.</text>
</comment>
<dbReference type="EMBL" id="FOUZ01000018">
    <property type="protein sequence ID" value="SFN64460.1"/>
    <property type="molecule type" value="Genomic_DNA"/>
</dbReference>
<keyword evidence="2" id="KW-0175">Coiled coil</keyword>
<feature type="coiled-coil region" evidence="2">
    <location>
        <begin position="463"/>
        <end position="494"/>
    </location>
</feature>
<evidence type="ECO:0000259" key="4">
    <source>
        <dbReference type="Pfam" id="PF24850"/>
    </source>
</evidence>
<dbReference type="InterPro" id="IPR055399">
    <property type="entry name" value="CC_BshC"/>
</dbReference>
<dbReference type="STRING" id="684065.SAMN05421738_11814"/>
<dbReference type="InterPro" id="IPR011199">
    <property type="entry name" value="Bacillithiol_biosynth_BshC"/>
</dbReference>
<evidence type="ECO:0000256" key="2">
    <source>
        <dbReference type="HAMAP-Rule" id="MF_01867"/>
    </source>
</evidence>
<proteinExistence type="inferred from homology"/>
<dbReference type="HAMAP" id="MF_01867">
    <property type="entry name" value="BshC"/>
    <property type="match status" value="1"/>
</dbReference>
<dbReference type="Proteomes" id="UP000199149">
    <property type="component" value="Unassembled WGS sequence"/>
</dbReference>
<evidence type="ECO:0000256" key="1">
    <source>
        <dbReference type="ARBA" id="ARBA00022598"/>
    </source>
</evidence>
<keyword evidence="6" id="KW-1185">Reference proteome</keyword>